<feature type="transmembrane region" description="Helical" evidence="1">
    <location>
        <begin position="9"/>
        <end position="27"/>
    </location>
</feature>
<reference evidence="2 3" key="1">
    <citation type="submission" date="2023-02" db="EMBL/GenBank/DDBJ databases">
        <authorList>
            <person name="Maleckis M."/>
        </authorList>
    </citation>
    <scope>NUCLEOTIDE SEQUENCE [LARGE SCALE GENOMIC DNA]</scope>
    <source>
        <strain evidence="2 3">P8-A2</strain>
    </source>
</reference>
<evidence type="ECO:0000313" key="2">
    <source>
        <dbReference type="EMBL" id="MDU8995776.1"/>
    </source>
</evidence>
<feature type="transmembrane region" description="Helical" evidence="1">
    <location>
        <begin position="87"/>
        <end position="106"/>
    </location>
</feature>
<feature type="transmembrane region" description="Helical" evidence="1">
    <location>
        <begin position="33"/>
        <end position="51"/>
    </location>
</feature>
<keyword evidence="1" id="KW-1133">Transmembrane helix</keyword>
<dbReference type="EMBL" id="JARAKF010000001">
    <property type="protein sequence ID" value="MDU8995776.1"/>
    <property type="molecule type" value="Genomic_DNA"/>
</dbReference>
<protein>
    <recommendedName>
        <fullName evidence="4">SPW repeat-containing protein</fullName>
    </recommendedName>
</protein>
<keyword evidence="1" id="KW-0812">Transmembrane</keyword>
<evidence type="ECO:0000256" key="1">
    <source>
        <dbReference type="SAM" id="Phobius"/>
    </source>
</evidence>
<evidence type="ECO:0008006" key="4">
    <source>
        <dbReference type="Google" id="ProtNLM"/>
    </source>
</evidence>
<name>A0ABU3UPD2_9ACTN</name>
<sequence>MSRRQTLQVTSYVIGGSILIGSLALRLNSWQEWGYAAAFYVGAGGLAYLFHQWRRRGNLAARTWCLAGFGTFALTVIVGSVDDSAGVIISGLGLSIGLVGALTTLLHEARQRRQSKAPSLDR</sequence>
<keyword evidence="1" id="KW-0472">Membrane</keyword>
<accession>A0ABU3UPD2</accession>
<dbReference type="RefSeq" id="WP_316733576.1">
    <property type="nucleotide sequence ID" value="NZ_JARAKF010000001.1"/>
</dbReference>
<keyword evidence="3" id="KW-1185">Reference proteome</keyword>
<organism evidence="2 3">
    <name type="scientific">Streptomyces mirabilis</name>
    <dbReference type="NCBI Taxonomy" id="68239"/>
    <lineage>
        <taxon>Bacteria</taxon>
        <taxon>Bacillati</taxon>
        <taxon>Actinomycetota</taxon>
        <taxon>Actinomycetes</taxon>
        <taxon>Kitasatosporales</taxon>
        <taxon>Streptomycetaceae</taxon>
        <taxon>Streptomyces</taxon>
    </lineage>
</organism>
<feature type="transmembrane region" description="Helical" evidence="1">
    <location>
        <begin position="63"/>
        <end position="81"/>
    </location>
</feature>
<proteinExistence type="predicted"/>
<dbReference type="Proteomes" id="UP001257627">
    <property type="component" value="Unassembled WGS sequence"/>
</dbReference>
<comment type="caution">
    <text evidence="2">The sequence shown here is derived from an EMBL/GenBank/DDBJ whole genome shotgun (WGS) entry which is preliminary data.</text>
</comment>
<gene>
    <name evidence="2" type="ORF">PU648_26155</name>
</gene>
<evidence type="ECO:0000313" key="3">
    <source>
        <dbReference type="Proteomes" id="UP001257627"/>
    </source>
</evidence>